<reference evidence="14" key="2">
    <citation type="submission" date="2025-09" db="UniProtKB">
        <authorList>
            <consortium name="Ensembl"/>
        </authorList>
    </citation>
    <scope>IDENTIFICATION</scope>
</reference>
<dbReference type="SUPFAM" id="SSF118220">
    <property type="entry name" value="Connexin43"/>
    <property type="match status" value="1"/>
</dbReference>
<protein>
    <recommendedName>
        <fullName evidence="9">Gap junction protein</fullName>
    </recommendedName>
</protein>
<dbReference type="PRINTS" id="PR00206">
    <property type="entry name" value="CONNEXIN"/>
</dbReference>
<evidence type="ECO:0000256" key="8">
    <source>
        <dbReference type="ARBA" id="ARBA00023136"/>
    </source>
</evidence>
<keyword evidence="7 11" id="KW-1133">Transmembrane helix</keyword>
<dbReference type="STRING" id="43700.ENSMALP00000013285"/>
<dbReference type="InterPro" id="IPR000500">
    <property type="entry name" value="Connexin"/>
</dbReference>
<feature type="region of interest" description="Disordered" evidence="10">
    <location>
        <begin position="352"/>
        <end position="423"/>
    </location>
</feature>
<evidence type="ECO:0000256" key="9">
    <source>
        <dbReference type="RuleBase" id="RU000630"/>
    </source>
</evidence>
<evidence type="ECO:0000256" key="2">
    <source>
        <dbReference type="ARBA" id="ARBA00004651"/>
    </source>
</evidence>
<keyword evidence="3" id="KW-1003">Cell membrane</keyword>
<evidence type="ECO:0000256" key="4">
    <source>
        <dbReference type="ARBA" id="ARBA00022692"/>
    </source>
</evidence>
<dbReference type="Proteomes" id="UP000261600">
    <property type="component" value="Unplaced"/>
</dbReference>
<dbReference type="PANTHER" id="PTHR11984:SF6">
    <property type="entry name" value="GAP JUNCTION GAMMA-1 PROTEIN"/>
    <property type="match status" value="1"/>
</dbReference>
<evidence type="ECO:0000259" key="12">
    <source>
        <dbReference type="SMART" id="SM00037"/>
    </source>
</evidence>
<dbReference type="InterPro" id="IPR038359">
    <property type="entry name" value="Connexin_N_sf"/>
</dbReference>
<dbReference type="InterPro" id="IPR019570">
    <property type="entry name" value="Connexin_CCC"/>
</dbReference>
<keyword evidence="4 9" id="KW-0812">Transmembrane</keyword>
<feature type="transmembrane region" description="Helical" evidence="11">
    <location>
        <begin position="76"/>
        <end position="96"/>
    </location>
</feature>
<dbReference type="InterPro" id="IPR034634">
    <property type="entry name" value="Connexin_C"/>
</dbReference>
<dbReference type="GO" id="GO:0007267">
    <property type="term" value="P:cell-cell signaling"/>
    <property type="evidence" value="ECO:0007669"/>
    <property type="project" value="TreeGrafter"/>
</dbReference>
<dbReference type="PROSITE" id="PS00408">
    <property type="entry name" value="CONNEXINS_2"/>
    <property type="match status" value="1"/>
</dbReference>
<dbReference type="InterPro" id="IPR017990">
    <property type="entry name" value="Connexin_CS"/>
</dbReference>
<dbReference type="GO" id="GO:0005922">
    <property type="term" value="C:connexin complex"/>
    <property type="evidence" value="ECO:0007669"/>
    <property type="project" value="InterPro"/>
</dbReference>
<comment type="subcellular location">
    <subcellularLocation>
        <location evidence="1">Cell junction</location>
        <location evidence="1">Gap junction</location>
    </subcellularLocation>
    <subcellularLocation>
        <location evidence="2 9">Cell membrane</location>
        <topology evidence="2 9">Multi-pass membrane protein</topology>
    </subcellularLocation>
</comment>
<dbReference type="SMART" id="SM01089">
    <property type="entry name" value="Connexin_CCC"/>
    <property type="match status" value="1"/>
</dbReference>
<organism evidence="14 15">
    <name type="scientific">Monopterus albus</name>
    <name type="common">Swamp eel</name>
    <dbReference type="NCBI Taxonomy" id="43700"/>
    <lineage>
        <taxon>Eukaryota</taxon>
        <taxon>Metazoa</taxon>
        <taxon>Chordata</taxon>
        <taxon>Craniata</taxon>
        <taxon>Vertebrata</taxon>
        <taxon>Euteleostomi</taxon>
        <taxon>Actinopterygii</taxon>
        <taxon>Neopterygii</taxon>
        <taxon>Teleostei</taxon>
        <taxon>Neoteleostei</taxon>
        <taxon>Acanthomorphata</taxon>
        <taxon>Anabantaria</taxon>
        <taxon>Synbranchiformes</taxon>
        <taxon>Synbranchidae</taxon>
        <taxon>Monopterus</taxon>
    </lineage>
</organism>
<evidence type="ECO:0000256" key="3">
    <source>
        <dbReference type="ARBA" id="ARBA00022475"/>
    </source>
</evidence>
<feature type="transmembrane region" description="Helical" evidence="11">
    <location>
        <begin position="21"/>
        <end position="40"/>
    </location>
</feature>
<keyword evidence="15" id="KW-1185">Reference proteome</keyword>
<evidence type="ECO:0000259" key="13">
    <source>
        <dbReference type="SMART" id="SM01089"/>
    </source>
</evidence>
<evidence type="ECO:0000256" key="5">
    <source>
        <dbReference type="ARBA" id="ARBA00022868"/>
    </source>
</evidence>
<reference evidence="14" key="1">
    <citation type="submission" date="2025-08" db="UniProtKB">
        <authorList>
            <consortium name="Ensembl"/>
        </authorList>
    </citation>
    <scope>IDENTIFICATION</scope>
</reference>
<evidence type="ECO:0000256" key="11">
    <source>
        <dbReference type="SAM" id="Phobius"/>
    </source>
</evidence>
<feature type="region of interest" description="Disordered" evidence="10">
    <location>
        <begin position="107"/>
        <end position="154"/>
    </location>
</feature>
<evidence type="ECO:0000256" key="10">
    <source>
        <dbReference type="SAM" id="MobiDB-lite"/>
    </source>
</evidence>
<evidence type="ECO:0000256" key="6">
    <source>
        <dbReference type="ARBA" id="ARBA00022949"/>
    </source>
</evidence>
<dbReference type="Gene3D" id="1.20.1440.80">
    <property type="entry name" value="Gap junction channel protein cysteine-rich domain"/>
    <property type="match status" value="1"/>
</dbReference>
<comment type="subunit">
    <text evidence="9">A connexon is composed of a hexamer of connexins.</text>
</comment>
<dbReference type="Pfam" id="PF00029">
    <property type="entry name" value="Connexin"/>
    <property type="match status" value="1"/>
</dbReference>
<dbReference type="GO" id="GO:0005243">
    <property type="term" value="F:gap junction channel activity"/>
    <property type="evidence" value="ECO:0007669"/>
    <property type="project" value="TreeGrafter"/>
</dbReference>
<dbReference type="Ensembl" id="ENSMALT00000013570.1">
    <property type="protein sequence ID" value="ENSMALP00000013285.1"/>
    <property type="gene ID" value="ENSMALG00000009405.1"/>
</dbReference>
<dbReference type="InterPro" id="IPR013092">
    <property type="entry name" value="Connexin_N"/>
</dbReference>
<dbReference type="PANTHER" id="PTHR11984">
    <property type="entry name" value="CONNEXIN"/>
    <property type="match status" value="1"/>
</dbReference>
<feature type="compositionally biased region" description="Basic residues" evidence="10">
    <location>
        <begin position="388"/>
        <end position="397"/>
    </location>
</feature>
<feature type="compositionally biased region" description="Low complexity" evidence="10">
    <location>
        <begin position="376"/>
        <end position="385"/>
    </location>
</feature>
<keyword evidence="5 9" id="KW-0303">Gap junction</keyword>
<dbReference type="AlphaFoldDB" id="A0A3Q3J903"/>
<evidence type="ECO:0000256" key="7">
    <source>
        <dbReference type="ARBA" id="ARBA00022989"/>
    </source>
</evidence>
<feature type="domain" description="Connexin cysteine-rich" evidence="13">
    <location>
        <begin position="179"/>
        <end position="245"/>
    </location>
</feature>
<keyword evidence="6" id="KW-0965">Cell junction</keyword>
<dbReference type="SMART" id="SM00037">
    <property type="entry name" value="CNX"/>
    <property type="match status" value="1"/>
</dbReference>
<sequence>MSWSFLTRLLEEIHNHSTFVGKLWLTVLIVFRIVLTAVGGESIYYDEQSKFVCNSGQPGCENVCYDAFAPLSHVRFWVFQIILVAMPSLMYMGYAVNKITRLEEAKGGARQHRGIEETEEDQEDDPMIYEVPEIEPPKRPRDPLQPTPRPKIRHDGRKRIRDEGLMRVYVLQLVTRTVLEAGFLAGQYLLYGFHVTPVFVCSGKPCPHNVDCFVSRPTEKTIFLRIMYGVTILCLTLNIWEMIHLGIGSICDILRVGGDEAADYVGYPFSWNTPSAPPGYNIVVKPEQMPYTDLSNAKMACKQNRANIAQEEQQQFGSNEDNFPTGGEPRVALNKDLIQQAQEQLEAAIQAYSQQHQTEEQLGDNQDDKPQSNIIQAQPQLQPQPQKDRKHKFKHGKGGSSGGGSSSNSSSSKSGECKPSVWI</sequence>
<feature type="domain" description="Connexin N-terminal" evidence="12">
    <location>
        <begin position="42"/>
        <end position="75"/>
    </location>
</feature>
<evidence type="ECO:0000256" key="1">
    <source>
        <dbReference type="ARBA" id="ARBA00004610"/>
    </source>
</evidence>
<comment type="similarity">
    <text evidence="9">Belongs to the connexin family.</text>
</comment>
<evidence type="ECO:0000313" key="15">
    <source>
        <dbReference type="Proteomes" id="UP000261600"/>
    </source>
</evidence>
<comment type="function">
    <text evidence="9">One gap junction consists of a cluster of closely packed pairs of transmembrane channels, the connexons, through which materials of low MW diffuse from one cell to a neighboring cell.</text>
</comment>
<proteinExistence type="inferred from homology"/>
<feature type="transmembrane region" description="Helical" evidence="11">
    <location>
        <begin position="222"/>
        <end position="240"/>
    </location>
</feature>
<keyword evidence="8 11" id="KW-0472">Membrane</keyword>
<name>A0A3Q3J903_MONAL</name>
<feature type="compositionally biased region" description="Acidic residues" evidence="10">
    <location>
        <begin position="117"/>
        <end position="127"/>
    </location>
</feature>
<accession>A0A3Q3J903</accession>
<evidence type="ECO:0000313" key="14">
    <source>
        <dbReference type="Ensembl" id="ENSMALP00000013285.1"/>
    </source>
</evidence>